<dbReference type="Gene3D" id="2.60.210.10">
    <property type="entry name" value="Apoptosis, Tumor Necrosis Factor Receptor Associated Protein 2, Chain A"/>
    <property type="match status" value="1"/>
</dbReference>
<dbReference type="InterPro" id="IPR049342">
    <property type="entry name" value="TRAF1-6_MATH_dom"/>
</dbReference>
<comment type="caution">
    <text evidence="3">The sequence shown here is derived from an EMBL/GenBank/DDBJ whole genome shotgun (WGS) entry which is preliminary data.</text>
</comment>
<dbReference type="PANTHER" id="PTHR10131">
    <property type="entry name" value="TNF RECEPTOR ASSOCIATED FACTOR"/>
    <property type="match status" value="1"/>
</dbReference>
<proteinExistence type="predicted"/>
<feature type="domain" description="MATH" evidence="2">
    <location>
        <begin position="96"/>
        <end position="240"/>
    </location>
</feature>
<evidence type="ECO:0000313" key="3">
    <source>
        <dbReference type="EMBL" id="KAK9886946.1"/>
    </source>
</evidence>
<dbReference type="PROSITE" id="PS50144">
    <property type="entry name" value="MATH"/>
    <property type="match status" value="1"/>
</dbReference>
<gene>
    <name evidence="3" type="ORF">WA026_019203</name>
</gene>
<feature type="coiled-coil region" evidence="1">
    <location>
        <begin position="54"/>
        <end position="88"/>
    </location>
</feature>
<dbReference type="PANTHER" id="PTHR10131:SF138">
    <property type="entry name" value="RE66324P"/>
    <property type="match status" value="1"/>
</dbReference>
<dbReference type="InterPro" id="IPR002083">
    <property type="entry name" value="MATH/TRAF_dom"/>
</dbReference>
<name>A0AAW1UTV7_9CUCU</name>
<keyword evidence="4" id="KW-1185">Reference proteome</keyword>
<dbReference type="EMBL" id="JARQZJ010000103">
    <property type="protein sequence ID" value="KAK9886946.1"/>
    <property type="molecule type" value="Genomic_DNA"/>
</dbReference>
<evidence type="ECO:0000259" key="2">
    <source>
        <dbReference type="PROSITE" id="PS50144"/>
    </source>
</evidence>
<dbReference type="InterPro" id="IPR008974">
    <property type="entry name" value="TRAF-like"/>
</dbReference>
<keyword evidence="1" id="KW-0175">Coiled coil</keyword>
<reference evidence="3 4" key="1">
    <citation type="submission" date="2023-03" db="EMBL/GenBank/DDBJ databases">
        <title>Genome insight into feeding habits of ladybird beetles.</title>
        <authorList>
            <person name="Li H.-S."/>
            <person name="Huang Y.-H."/>
            <person name="Pang H."/>
        </authorList>
    </citation>
    <scope>NUCLEOTIDE SEQUENCE [LARGE SCALE GENOMIC DNA]</scope>
    <source>
        <strain evidence="3">SYSU_2023b</strain>
        <tissue evidence="3">Whole body</tissue>
    </source>
</reference>
<accession>A0AAW1UTV7</accession>
<evidence type="ECO:0000313" key="4">
    <source>
        <dbReference type="Proteomes" id="UP001431783"/>
    </source>
</evidence>
<organism evidence="3 4">
    <name type="scientific">Henosepilachna vigintioctopunctata</name>
    <dbReference type="NCBI Taxonomy" id="420089"/>
    <lineage>
        <taxon>Eukaryota</taxon>
        <taxon>Metazoa</taxon>
        <taxon>Ecdysozoa</taxon>
        <taxon>Arthropoda</taxon>
        <taxon>Hexapoda</taxon>
        <taxon>Insecta</taxon>
        <taxon>Pterygota</taxon>
        <taxon>Neoptera</taxon>
        <taxon>Endopterygota</taxon>
        <taxon>Coleoptera</taxon>
        <taxon>Polyphaga</taxon>
        <taxon>Cucujiformia</taxon>
        <taxon>Coccinelloidea</taxon>
        <taxon>Coccinellidae</taxon>
        <taxon>Epilachninae</taxon>
        <taxon>Epilachnini</taxon>
        <taxon>Henosepilachna</taxon>
    </lineage>
</organism>
<protein>
    <recommendedName>
        <fullName evidence="2">MATH domain-containing protein</fullName>
    </recommendedName>
</protein>
<dbReference type="SUPFAM" id="SSF49599">
    <property type="entry name" value="TRAF domain-like"/>
    <property type="match status" value="1"/>
</dbReference>
<evidence type="ECO:0000256" key="1">
    <source>
        <dbReference type="SAM" id="Coils"/>
    </source>
</evidence>
<sequence>MMERHLELESSIKTQANNLERVTASISGLQQSISEQTAKLTAINFDVKALTRISTEAVEKLEIQEKNIEDLTKEMSQIKVNLEILEEKPETMNVMIGRLLWKITNVEARMSKAKENGMVLQSPIFFTHEFGYKIRGLLYLNGLNKWRDRYSLLCLQVMKGEYDMTLKWPCNIEGSVTLRDVQNHDEPKNFSKFISAKHQKPDEENEDPQESSSTYIFIPHRILQKPSYLKEDTIFIDLQINRCRESAKETNL</sequence>
<dbReference type="Pfam" id="PF21355">
    <property type="entry name" value="TRAF-mep_MATH"/>
    <property type="match status" value="1"/>
</dbReference>
<dbReference type="AlphaFoldDB" id="A0AAW1UTV7"/>
<dbReference type="Proteomes" id="UP001431783">
    <property type="component" value="Unassembled WGS sequence"/>
</dbReference>